<dbReference type="PANTHER" id="PTHR37404">
    <property type="entry name" value="HCG1796489"/>
    <property type="match status" value="1"/>
</dbReference>
<proteinExistence type="predicted"/>
<dbReference type="InterPro" id="IPR053347">
    <property type="entry name" value="Axonemal_MT_stabilizer"/>
</dbReference>
<dbReference type="PANTHER" id="PTHR37404:SF1">
    <property type="entry name" value="HCG1796489"/>
    <property type="match status" value="1"/>
</dbReference>
<gene>
    <name evidence="1" type="ORF">WA026_017614</name>
</gene>
<dbReference type="AlphaFoldDB" id="A0AAW1V336"/>
<protein>
    <submittedName>
        <fullName evidence="1">Uncharacterized protein</fullName>
    </submittedName>
</protein>
<evidence type="ECO:0000313" key="2">
    <source>
        <dbReference type="Proteomes" id="UP001431783"/>
    </source>
</evidence>
<name>A0AAW1V336_9CUCU</name>
<comment type="caution">
    <text evidence="1">The sequence shown here is derived from an EMBL/GenBank/DDBJ whole genome shotgun (WGS) entry which is preliminary data.</text>
</comment>
<keyword evidence="2" id="KW-1185">Reference proteome</keyword>
<organism evidence="1 2">
    <name type="scientific">Henosepilachna vigintioctopunctata</name>
    <dbReference type="NCBI Taxonomy" id="420089"/>
    <lineage>
        <taxon>Eukaryota</taxon>
        <taxon>Metazoa</taxon>
        <taxon>Ecdysozoa</taxon>
        <taxon>Arthropoda</taxon>
        <taxon>Hexapoda</taxon>
        <taxon>Insecta</taxon>
        <taxon>Pterygota</taxon>
        <taxon>Neoptera</taxon>
        <taxon>Endopterygota</taxon>
        <taxon>Coleoptera</taxon>
        <taxon>Polyphaga</taxon>
        <taxon>Cucujiformia</taxon>
        <taxon>Coccinelloidea</taxon>
        <taxon>Coccinellidae</taxon>
        <taxon>Epilachninae</taxon>
        <taxon>Epilachnini</taxon>
        <taxon>Henosepilachna</taxon>
    </lineage>
</organism>
<sequence length="351" mass="40316">MVQDEKPLRCNINSRYHIDYGVPIVANKSTDYRTTTKISHDFVPENPDDFDCRIKVNLRDEWEYKDVALKDAAFETTHGKDFDTKYSQKKVLNFCVTPSLLKRWAPRGDKNYIRNLEEKMIAAPPKPMTPKISEMKDNFRMNYSQPQTRETLPPSMTAICPVQGLGRDEQPPIRPENKGFWKWLDPYLTTNRSTYIQFTPNQCKEAKKDFPTYYNTNGKWAGFSDVLPPASGNKSIVDPIPFKNQLPNRIVPPKVKRVPNFGITTEYSANYHINSRSDLSPYIQSPGEEFPESLSEASAWQNLAAPGMYCTEYCQIGTGTSSRNTIAVDTAKKNIVHSPCRIKFTDNYKYY</sequence>
<dbReference type="Proteomes" id="UP001431783">
    <property type="component" value="Unassembled WGS sequence"/>
</dbReference>
<accession>A0AAW1V336</accession>
<dbReference type="EMBL" id="JARQZJ010000101">
    <property type="protein sequence ID" value="KAK9886697.1"/>
    <property type="molecule type" value="Genomic_DNA"/>
</dbReference>
<evidence type="ECO:0000313" key="1">
    <source>
        <dbReference type="EMBL" id="KAK9886697.1"/>
    </source>
</evidence>
<reference evidence="1 2" key="1">
    <citation type="submission" date="2023-03" db="EMBL/GenBank/DDBJ databases">
        <title>Genome insight into feeding habits of ladybird beetles.</title>
        <authorList>
            <person name="Li H.-S."/>
            <person name="Huang Y.-H."/>
            <person name="Pang H."/>
        </authorList>
    </citation>
    <scope>NUCLEOTIDE SEQUENCE [LARGE SCALE GENOMIC DNA]</scope>
    <source>
        <strain evidence="1">SYSU_2023b</strain>
        <tissue evidence="1">Whole body</tissue>
    </source>
</reference>